<keyword evidence="5" id="KW-0479">Metal-binding</keyword>
<feature type="transmembrane region" description="Helical" evidence="9">
    <location>
        <begin position="590"/>
        <end position="609"/>
    </location>
</feature>
<dbReference type="Pfam" id="PF00141">
    <property type="entry name" value="peroxidase"/>
    <property type="match status" value="1"/>
</dbReference>
<dbReference type="EMBL" id="JAYMYQ010000010">
    <property type="protein sequence ID" value="KAK7307471.1"/>
    <property type="molecule type" value="Genomic_DNA"/>
</dbReference>
<dbReference type="FunFam" id="2.60.110.10:FF:000004">
    <property type="entry name" value="THAUMATIN-LIKE PROTEIN 1"/>
    <property type="match status" value="1"/>
</dbReference>
<keyword evidence="6" id="KW-0560">Oxidoreductase</keyword>
<dbReference type="PROSITE" id="PS51367">
    <property type="entry name" value="THAUMATIN_2"/>
    <property type="match status" value="1"/>
</dbReference>
<evidence type="ECO:0000256" key="8">
    <source>
        <dbReference type="SAM" id="MobiDB-lite"/>
    </source>
</evidence>
<dbReference type="GO" id="GO:0000302">
    <property type="term" value="P:response to reactive oxygen species"/>
    <property type="evidence" value="ECO:0007669"/>
    <property type="project" value="TreeGrafter"/>
</dbReference>
<dbReference type="GO" id="GO:0020037">
    <property type="term" value="F:heme binding"/>
    <property type="evidence" value="ECO:0007669"/>
    <property type="project" value="InterPro"/>
</dbReference>
<evidence type="ECO:0000259" key="11">
    <source>
        <dbReference type="PROSITE" id="PS50873"/>
    </source>
</evidence>
<dbReference type="InterPro" id="IPR001938">
    <property type="entry name" value="Thaumatin"/>
</dbReference>
<evidence type="ECO:0000256" key="3">
    <source>
        <dbReference type="ARBA" id="ARBA00010607"/>
    </source>
</evidence>
<name>A0AAN9K094_CANGL</name>
<dbReference type="Gene3D" id="1.10.420.10">
    <property type="entry name" value="Peroxidase, domain 2"/>
    <property type="match status" value="1"/>
</dbReference>
<dbReference type="GO" id="GO:0016688">
    <property type="term" value="F:L-ascorbate peroxidase activity"/>
    <property type="evidence" value="ECO:0007669"/>
    <property type="project" value="UniProtKB-EC"/>
</dbReference>
<dbReference type="InterPro" id="IPR002016">
    <property type="entry name" value="Haem_peroxidase"/>
</dbReference>
<dbReference type="AlphaFoldDB" id="A0AAN9K094"/>
<protein>
    <recommendedName>
        <fullName evidence="4">L-ascorbate peroxidase</fullName>
        <ecNumber evidence="4">1.11.1.11</ecNumber>
    </recommendedName>
</protein>
<dbReference type="InterPro" id="IPR019793">
    <property type="entry name" value="Peroxidases_heam-ligand_BS"/>
</dbReference>
<dbReference type="SUPFAM" id="SSF48113">
    <property type="entry name" value="Heme-dependent peroxidases"/>
    <property type="match status" value="1"/>
</dbReference>
<feature type="domain" description="Plant heme peroxidase family profile" evidence="11">
    <location>
        <begin position="406"/>
        <end position="579"/>
    </location>
</feature>
<dbReference type="GO" id="GO:0009507">
    <property type="term" value="C:chloroplast"/>
    <property type="evidence" value="ECO:0007669"/>
    <property type="project" value="TreeGrafter"/>
</dbReference>
<accession>A0AAN9K094</accession>
<feature type="signal peptide" evidence="10">
    <location>
        <begin position="1"/>
        <end position="25"/>
    </location>
</feature>
<evidence type="ECO:0000256" key="9">
    <source>
        <dbReference type="SAM" id="Phobius"/>
    </source>
</evidence>
<evidence type="ECO:0000256" key="1">
    <source>
        <dbReference type="ARBA" id="ARBA00001970"/>
    </source>
</evidence>
<keyword evidence="9" id="KW-1133">Transmembrane helix</keyword>
<comment type="similarity">
    <text evidence="3">Belongs to the thaumatin family.</text>
</comment>
<dbReference type="GO" id="GO:0034599">
    <property type="term" value="P:cellular response to oxidative stress"/>
    <property type="evidence" value="ECO:0007669"/>
    <property type="project" value="InterPro"/>
</dbReference>
<keyword evidence="7" id="KW-0408">Iron</keyword>
<dbReference type="SUPFAM" id="SSF49870">
    <property type="entry name" value="Osmotin, thaumatin-like protein"/>
    <property type="match status" value="1"/>
</dbReference>
<evidence type="ECO:0000256" key="2">
    <source>
        <dbReference type="ARBA" id="ARBA00006873"/>
    </source>
</evidence>
<proteinExistence type="inferred from homology"/>
<evidence type="ECO:0000256" key="5">
    <source>
        <dbReference type="ARBA" id="ARBA00022723"/>
    </source>
</evidence>
<dbReference type="InterPro" id="IPR044831">
    <property type="entry name" value="Ccp1-like"/>
</dbReference>
<feature type="region of interest" description="Disordered" evidence="8">
    <location>
        <begin position="444"/>
        <end position="466"/>
    </location>
</feature>
<keyword evidence="13" id="KW-1185">Reference proteome</keyword>
<feature type="chain" id="PRO_5042959734" description="L-ascorbate peroxidase" evidence="10">
    <location>
        <begin position="26"/>
        <end position="618"/>
    </location>
</feature>
<sequence length="618" mass="67866">MVSSTSFAAILVTFCWLQFLAGSYCTTFEVSNKCSYSVWLGAAGTPPLSVTGLTLQPGDSVIIPVPLGWSGKLWGRTLCYVDETGKFSCVTGDCGSSTVECAGGNASPPVTVVEFSMNGPGGLDLVDVSVVEGFNLPVMVEAEGSGKGEWIGCVGNLNEACPAELKVTIGGDDVACRTACQAFGNPQFCCITAETCNSSIYHDFFKTACPRARLYAYQPLSTTFPSLSAHYVITFCSAPISTSSKMNSIKASTSVAKRVMTVVGVVISILGLIGCTMREISMQLRVASGHWMCFHAFPTQNHAYSAPKQSNPLRAVARQRHQKHVVLQYVLSLTRLNNILIISPFTHKIFSTLFSFLLLLYNPKIDKSIFTMTKPVVDDDYLKEIEKARRELRALISKKNCAPLMLRLAIEEVKAKLRKVTYADLYQLAGVVAVEVTGGPTIEFVPGRKDSDEPPEEGRLPDPNQGASHLRLIFNRMGLDDKDIVVLSGAHTLGEAHKNRSDFEGQWTKDTLKFDNSYFVELLKGESFKLPTDNALLTDKKFRKLLEHYAQDEDAFFKDYAASHKKLSELGCNLENHLRLPKVVPAKLKLPQGIIGIVVASAVILGYLWKKRNKQEKR</sequence>
<evidence type="ECO:0000256" key="10">
    <source>
        <dbReference type="SAM" id="SignalP"/>
    </source>
</evidence>
<dbReference type="SMART" id="SM00205">
    <property type="entry name" value="THN"/>
    <property type="match status" value="1"/>
</dbReference>
<evidence type="ECO:0000256" key="6">
    <source>
        <dbReference type="ARBA" id="ARBA00023002"/>
    </source>
</evidence>
<keyword evidence="9" id="KW-0472">Membrane</keyword>
<comment type="caution">
    <text evidence="12">The sequence shown here is derived from an EMBL/GenBank/DDBJ whole genome shotgun (WGS) entry which is preliminary data.</text>
</comment>
<dbReference type="Pfam" id="PF00314">
    <property type="entry name" value="Thaumatin"/>
    <property type="match status" value="1"/>
</dbReference>
<dbReference type="GO" id="GO:0046872">
    <property type="term" value="F:metal ion binding"/>
    <property type="evidence" value="ECO:0007669"/>
    <property type="project" value="UniProtKB-KW"/>
</dbReference>
<dbReference type="PRINTS" id="PR00458">
    <property type="entry name" value="PEROXIDASE"/>
</dbReference>
<evidence type="ECO:0000256" key="7">
    <source>
        <dbReference type="ARBA" id="ARBA00023004"/>
    </source>
</evidence>
<dbReference type="Gene3D" id="1.10.520.10">
    <property type="match status" value="1"/>
</dbReference>
<dbReference type="PROSITE" id="PS50873">
    <property type="entry name" value="PEROXIDASE_4"/>
    <property type="match status" value="1"/>
</dbReference>
<dbReference type="PROSITE" id="PS00435">
    <property type="entry name" value="PEROXIDASE_1"/>
    <property type="match status" value="1"/>
</dbReference>
<keyword evidence="9" id="KW-0812">Transmembrane</keyword>
<gene>
    <name evidence="12" type="ORF">VNO77_40571</name>
</gene>
<evidence type="ECO:0000313" key="12">
    <source>
        <dbReference type="EMBL" id="KAK7307471.1"/>
    </source>
</evidence>
<evidence type="ECO:0000256" key="4">
    <source>
        <dbReference type="ARBA" id="ARBA00012940"/>
    </source>
</evidence>
<dbReference type="Proteomes" id="UP001367508">
    <property type="component" value="Unassembled WGS sequence"/>
</dbReference>
<dbReference type="EC" id="1.11.1.11" evidence="4"/>
<evidence type="ECO:0000313" key="13">
    <source>
        <dbReference type="Proteomes" id="UP001367508"/>
    </source>
</evidence>
<dbReference type="GO" id="GO:0042744">
    <property type="term" value="P:hydrogen peroxide catabolic process"/>
    <property type="evidence" value="ECO:0007669"/>
    <property type="project" value="TreeGrafter"/>
</dbReference>
<dbReference type="InterPro" id="IPR002207">
    <property type="entry name" value="Peroxidase_I"/>
</dbReference>
<comment type="similarity">
    <text evidence="2">Belongs to the peroxidase family. Ascorbate peroxidase subfamily.</text>
</comment>
<dbReference type="CDD" id="cd09218">
    <property type="entry name" value="TLP-PA"/>
    <property type="match status" value="1"/>
</dbReference>
<reference evidence="12 13" key="1">
    <citation type="submission" date="2024-01" db="EMBL/GenBank/DDBJ databases">
        <title>The genomes of 5 underutilized Papilionoideae crops provide insights into root nodulation and disease resistanc.</title>
        <authorList>
            <person name="Jiang F."/>
        </authorList>
    </citation>
    <scope>NUCLEOTIDE SEQUENCE [LARGE SCALE GENOMIC DNA]</scope>
    <source>
        <strain evidence="12">LVBAO_FW01</strain>
        <tissue evidence="12">Leaves</tissue>
    </source>
</reference>
<feature type="compositionally biased region" description="Basic and acidic residues" evidence="8">
    <location>
        <begin position="446"/>
        <end position="460"/>
    </location>
</feature>
<dbReference type="PANTHER" id="PTHR31356:SF38">
    <property type="entry name" value="L-ASCORBATE PEROXIDASE 5, PEROXISOMAL"/>
    <property type="match status" value="1"/>
</dbReference>
<dbReference type="Gene3D" id="2.60.110.10">
    <property type="entry name" value="Thaumatin"/>
    <property type="match status" value="1"/>
</dbReference>
<organism evidence="12 13">
    <name type="scientific">Canavalia gladiata</name>
    <name type="common">Sword bean</name>
    <name type="synonym">Dolichos gladiatus</name>
    <dbReference type="NCBI Taxonomy" id="3824"/>
    <lineage>
        <taxon>Eukaryota</taxon>
        <taxon>Viridiplantae</taxon>
        <taxon>Streptophyta</taxon>
        <taxon>Embryophyta</taxon>
        <taxon>Tracheophyta</taxon>
        <taxon>Spermatophyta</taxon>
        <taxon>Magnoliopsida</taxon>
        <taxon>eudicotyledons</taxon>
        <taxon>Gunneridae</taxon>
        <taxon>Pentapetalae</taxon>
        <taxon>rosids</taxon>
        <taxon>fabids</taxon>
        <taxon>Fabales</taxon>
        <taxon>Fabaceae</taxon>
        <taxon>Papilionoideae</taxon>
        <taxon>50 kb inversion clade</taxon>
        <taxon>NPAAA clade</taxon>
        <taxon>indigoferoid/millettioid clade</taxon>
        <taxon>Phaseoleae</taxon>
        <taxon>Canavalia</taxon>
    </lineage>
</organism>
<keyword evidence="10" id="KW-0732">Signal</keyword>
<dbReference type="PRINTS" id="PR00459">
    <property type="entry name" value="ASPEROXIDASE"/>
</dbReference>
<dbReference type="PANTHER" id="PTHR31356">
    <property type="entry name" value="THYLAKOID LUMENAL 29 KDA PROTEIN, CHLOROPLASTIC-RELATED"/>
    <property type="match status" value="1"/>
</dbReference>
<comment type="cofactor">
    <cofactor evidence="1">
        <name>heme b</name>
        <dbReference type="ChEBI" id="CHEBI:60344"/>
    </cofactor>
</comment>
<dbReference type="InterPro" id="IPR010255">
    <property type="entry name" value="Haem_peroxidase_sf"/>
</dbReference>
<dbReference type="InterPro" id="IPR037176">
    <property type="entry name" value="Osmotin/thaumatin-like_sf"/>
</dbReference>